<evidence type="ECO:0000256" key="2">
    <source>
        <dbReference type="ARBA" id="ARBA00023078"/>
    </source>
</evidence>
<gene>
    <name evidence="7" type="ORF">GS601_19165</name>
</gene>
<keyword evidence="5" id="KW-0812">Transmembrane</keyword>
<dbReference type="AlphaFoldDB" id="A0A8J8CJX7"/>
<dbReference type="EC" id="5.2.1.8" evidence="1"/>
<dbReference type="InterPro" id="IPR023222">
    <property type="entry name" value="PsbQ-like_dom_sf"/>
</dbReference>
<comment type="caution">
    <text evidence="7">The sequence shown here is derived from an EMBL/GenBank/DDBJ whole genome shotgun (WGS) entry which is preliminary data.</text>
</comment>
<dbReference type="Pfam" id="PF21329">
    <property type="entry name" value="CYP38_PsbQ-like"/>
    <property type="match status" value="1"/>
</dbReference>
<keyword evidence="4 7" id="KW-0413">Isomerase</keyword>
<dbReference type="Gene3D" id="2.40.100.10">
    <property type="entry name" value="Cyclophilin-like"/>
    <property type="match status" value="1"/>
</dbReference>
<evidence type="ECO:0000313" key="8">
    <source>
        <dbReference type="Proteomes" id="UP000646053"/>
    </source>
</evidence>
<reference evidence="7" key="1">
    <citation type="submission" date="2019-12" db="EMBL/GenBank/DDBJ databases">
        <title>High-Quality draft genome sequences of three cyanobacteria isolated from the limestone walls of the Old Cathedral of Coimbra.</title>
        <authorList>
            <person name="Tiago I."/>
            <person name="Soares F."/>
            <person name="Portugal A."/>
        </authorList>
    </citation>
    <scope>NUCLEOTIDE SEQUENCE</scope>
    <source>
        <strain evidence="7">A</strain>
    </source>
</reference>
<dbReference type="SUPFAM" id="SSF101112">
    <property type="entry name" value="Oxygen-evolving enhancer protein 3"/>
    <property type="match status" value="1"/>
</dbReference>
<dbReference type="CDD" id="cd01924">
    <property type="entry name" value="cyclophilin_TLP40_like"/>
    <property type="match status" value="1"/>
</dbReference>
<keyword evidence="5" id="KW-0472">Membrane</keyword>
<feature type="transmembrane region" description="Helical" evidence="5">
    <location>
        <begin position="26"/>
        <end position="47"/>
    </location>
</feature>
<protein>
    <recommendedName>
        <fullName evidence="1">peptidylprolyl isomerase</fullName>
        <ecNumber evidence="1">5.2.1.8</ecNumber>
    </recommendedName>
</protein>
<accession>A0A8J8CJX7</accession>
<evidence type="ECO:0000256" key="3">
    <source>
        <dbReference type="ARBA" id="ARBA00023110"/>
    </source>
</evidence>
<sequence>MWNTANLWNLVLALLRNLARFFTRRGWAFILLGSVVSLSVGIGTLPAQALPQGNAIKDPKALLRNALPIDNPEVRKLQNSLEDISTQLRANRRWGAVTSDIKTASRVLDQPTKVLASIPDERKPEAEQIIEQLKSSVAEIQGATDAKDKEQILITRSQMLDRISDLEAMMVTEFPFDVPTEYRNLPQLKGRATVAAKTSRGDLTIVLDGFSAPVTAGNFVDLVNRGFYDGLEFTRAEDSYVLQIGDPPGPEIGFVDPKTKKYRAIPMEILVKGDQEPVYGTTLEEAGRYLDQPVLPFSAYGALALAAPADNPNGGSSQFFFFLFEPELTPAGANLLDGRYSIFGFVTDGAEVLGQLKAGDKIESMKVVDGLDNLVEPSVA</sequence>
<evidence type="ECO:0000256" key="4">
    <source>
        <dbReference type="ARBA" id="ARBA00023235"/>
    </source>
</evidence>
<feature type="domain" description="PPIase cyclophilin-type" evidence="6">
    <location>
        <begin position="201"/>
        <end position="380"/>
    </location>
</feature>
<keyword evidence="5" id="KW-1133">Transmembrane helix</keyword>
<dbReference type="InterPro" id="IPR002130">
    <property type="entry name" value="Cyclophilin-type_PPIase_dom"/>
</dbReference>
<dbReference type="PROSITE" id="PS50072">
    <property type="entry name" value="CSA_PPIASE_2"/>
    <property type="match status" value="1"/>
</dbReference>
<keyword evidence="8" id="KW-1185">Reference proteome</keyword>
<dbReference type="Proteomes" id="UP000646053">
    <property type="component" value="Unassembled WGS sequence"/>
</dbReference>
<dbReference type="EMBL" id="WVIE01000029">
    <property type="protein sequence ID" value="NDJ19383.1"/>
    <property type="molecule type" value="Genomic_DNA"/>
</dbReference>
<dbReference type="SUPFAM" id="SSF50891">
    <property type="entry name" value="Cyclophilin-like"/>
    <property type="match status" value="1"/>
</dbReference>
<name>A0A8J8CJX7_9CYAN</name>
<dbReference type="InterPro" id="IPR029000">
    <property type="entry name" value="Cyclophilin-like_dom_sf"/>
</dbReference>
<dbReference type="Gene3D" id="1.20.120.290">
    <property type="entry name" value="Oxygen-evolving enhancer protein 3 (PsbQ), four-helix up-down bundle"/>
    <property type="match status" value="1"/>
</dbReference>
<keyword evidence="2" id="KW-0793">Thylakoid</keyword>
<dbReference type="PANTHER" id="PTHR43246">
    <property type="entry name" value="PEPTIDYL-PROLYL CIS-TRANS ISOMERASE CYP38, CHLOROPLASTIC"/>
    <property type="match status" value="1"/>
</dbReference>
<evidence type="ECO:0000313" key="7">
    <source>
        <dbReference type="EMBL" id="NDJ19383.1"/>
    </source>
</evidence>
<dbReference type="InterPro" id="IPR048563">
    <property type="entry name" value="CYP38_PsbQ-like"/>
</dbReference>
<organism evidence="7 8">
    <name type="scientific">Myxacorys almedinensis A</name>
    <dbReference type="NCBI Taxonomy" id="2690445"/>
    <lineage>
        <taxon>Bacteria</taxon>
        <taxon>Bacillati</taxon>
        <taxon>Cyanobacteriota</taxon>
        <taxon>Cyanophyceae</taxon>
        <taxon>Leptolyngbyales</taxon>
        <taxon>Leptolyngbyaceae</taxon>
        <taxon>Myxacorys</taxon>
        <taxon>Myxacorys almedinensis</taxon>
    </lineage>
</organism>
<evidence type="ECO:0000256" key="5">
    <source>
        <dbReference type="SAM" id="Phobius"/>
    </source>
</evidence>
<proteinExistence type="predicted"/>
<dbReference type="Pfam" id="PF00160">
    <property type="entry name" value="Pro_isomerase"/>
    <property type="match status" value="1"/>
</dbReference>
<evidence type="ECO:0000259" key="6">
    <source>
        <dbReference type="PROSITE" id="PS50072"/>
    </source>
</evidence>
<dbReference type="GO" id="GO:0003755">
    <property type="term" value="F:peptidyl-prolyl cis-trans isomerase activity"/>
    <property type="evidence" value="ECO:0007669"/>
    <property type="project" value="UniProtKB-KW"/>
</dbReference>
<evidence type="ECO:0000256" key="1">
    <source>
        <dbReference type="ARBA" id="ARBA00013194"/>
    </source>
</evidence>
<keyword evidence="3" id="KW-0697">Rotamase</keyword>
<dbReference type="RefSeq" id="WP_162424911.1">
    <property type="nucleotide sequence ID" value="NZ_WVIE01000029.1"/>
</dbReference>
<dbReference type="InterPro" id="IPR044665">
    <property type="entry name" value="E_coli_cyclophilin_A-like"/>
</dbReference>